<evidence type="ECO:0000313" key="3">
    <source>
        <dbReference type="EMBL" id="SUZ11785.1"/>
    </source>
</evidence>
<dbReference type="EMBL" id="UIGY01000145">
    <property type="protein sequence ID" value="SUZ11785.1"/>
    <property type="molecule type" value="Genomic_DNA"/>
</dbReference>
<dbReference type="AlphaFoldDB" id="A0A061HF47"/>
<name>A0A061HF47_BLUGR</name>
<reference evidence="3" key="3">
    <citation type="submission" date="2018-07" db="EMBL/GenBank/DDBJ databases">
        <authorList>
            <person name="Quirk P.G."/>
            <person name="Krulwich T.A."/>
        </authorList>
    </citation>
    <scope>NUCLEOTIDE SEQUENCE</scope>
    <source>
        <strain evidence="3">96224</strain>
    </source>
</reference>
<organism evidence="3">
    <name type="scientific">Blumeria graminis f. sp. tritici 96224</name>
    <dbReference type="NCBI Taxonomy" id="1268274"/>
    <lineage>
        <taxon>Eukaryota</taxon>
        <taxon>Fungi</taxon>
        <taxon>Dikarya</taxon>
        <taxon>Ascomycota</taxon>
        <taxon>Pezizomycotina</taxon>
        <taxon>Leotiomycetes</taxon>
        <taxon>Erysiphales</taxon>
        <taxon>Erysiphaceae</taxon>
        <taxon>Blumeria</taxon>
    </lineage>
</organism>
<dbReference type="Proteomes" id="UP000053110">
    <property type="component" value="Unassembled WGS sequence"/>
</dbReference>
<dbReference type="Pfam" id="PF08643">
    <property type="entry name" value="DUF1776"/>
    <property type="match status" value="1"/>
</dbReference>
<feature type="non-terminal residue" evidence="3">
    <location>
        <position position="496"/>
    </location>
</feature>
<evidence type="ECO:0000256" key="1">
    <source>
        <dbReference type="SAM" id="Phobius"/>
    </source>
</evidence>
<sequence>MSAEDYNLRGIFSSAFGGFVQQSSKVADTFDDHLGKASDTLRGILLSTPWCPKFLKPKLPPKPKEFPIPENSSSSYLCLYNWIWRNRILTGVAILTLGGLTTYIIRRKFQHKKRRAKRARDGSRLEVVVIAGQPGEPLTRTISMDLERRGYIVYIVCSTIDEERLLQKESRPDIKPLLLDIKNPLGAKTSIERFATHLLSPHTSFPGAKTHHLTMRSLIVVPPTNFPTIPIATLTLSNLTDLLNTRLLQPIITIQYFLPLLQNLPCAGSKLSADLLPNMKPSILLLMPVIISSINPAFHLPEACIMSALSSFASVLEQEVAPLNIPVMHLQLGTFDLSAFFPHNRQLTIQSQRAETLRWDEEIRNSYGRNYAVSTTAKWSFESNLRVLNKAVVNAMYSQHGGVVKVGSGSTIYGFVGKWVPRSMIAWMSGMKAVDRAVAQKVLPTSTDVRNEDDEIKEEKNDTRYMYDGKSEEAFADAAVWTLGFGSSSSTDELGP</sequence>
<accession>A0A061HF47</accession>
<evidence type="ECO:0000313" key="4">
    <source>
        <dbReference type="Proteomes" id="UP000053110"/>
    </source>
</evidence>
<feature type="transmembrane region" description="Helical" evidence="1">
    <location>
        <begin position="88"/>
        <end position="105"/>
    </location>
</feature>
<proteinExistence type="predicted"/>
<keyword evidence="1" id="KW-1133">Transmembrane helix</keyword>
<keyword evidence="1" id="KW-0812">Transmembrane</keyword>
<dbReference type="Gene3D" id="3.40.50.720">
    <property type="entry name" value="NAD(P)-binding Rossmann-like Domain"/>
    <property type="match status" value="1"/>
</dbReference>
<reference evidence="4" key="1">
    <citation type="journal article" date="2013" name="Nat. Genet.">
        <title>The wheat powdery mildew genome shows the unique evolution of an obligate biotroph.</title>
        <authorList>
            <person name="Wicker T."/>
            <person name="Oberhaensli S."/>
            <person name="Parlange F."/>
            <person name="Buchmann J.P."/>
            <person name="Shatalina M."/>
            <person name="Roffler S."/>
            <person name="Ben-David R."/>
            <person name="Dolezel J."/>
            <person name="Simkova H."/>
            <person name="Schulze-Lefert P."/>
            <person name="Spanu P.D."/>
            <person name="Bruggmann R."/>
            <person name="Amselem J."/>
            <person name="Quesneville H."/>
            <person name="Ver Loren van Themaat E."/>
            <person name="Paape T."/>
            <person name="Shimizu K.K."/>
            <person name="Keller B."/>
        </authorList>
    </citation>
    <scope>NUCLEOTIDE SEQUENCE [LARGE SCALE GENOMIC DNA]</scope>
    <source>
        <strain evidence="4">96224</strain>
    </source>
</reference>
<dbReference type="OrthoDB" id="5308060at2759"/>
<keyword evidence="1" id="KW-0472">Membrane</keyword>
<dbReference type="PANTHER" id="PTHR43313:SF1">
    <property type="entry name" value="3BETA-HYDROXYSTEROID DEHYDROGENASE DHS-16"/>
    <property type="match status" value="1"/>
</dbReference>
<dbReference type="HOGENOM" id="CLU_022136_0_0_1"/>
<dbReference type="PANTHER" id="PTHR43313">
    <property type="entry name" value="SHORT-CHAIN DEHYDROGENASE/REDUCTASE FAMILY 9C"/>
    <property type="match status" value="1"/>
</dbReference>
<dbReference type="InterPro" id="IPR013952">
    <property type="entry name" value="DUF1776_fun"/>
</dbReference>
<protein>
    <submittedName>
        <fullName evidence="3">BgtA-20429</fullName>
    </submittedName>
</protein>
<reference evidence="2" key="2">
    <citation type="submission" date="2013-01" db="EMBL/GenBank/DDBJ databases">
        <title>The wheat powdery mildew genome reveals unique evolution of an obligate biotroph.</title>
        <authorList>
            <person name="Oberhaensli S."/>
            <person name="Wicker T."/>
            <person name="Keller B."/>
        </authorList>
    </citation>
    <scope>NUCLEOTIDE SEQUENCE</scope>
    <source>
        <strain evidence="2">96224</strain>
    </source>
</reference>
<dbReference type="EMBL" id="KE375117">
    <property type="protein sequence ID" value="EPQ63446.1"/>
    <property type="molecule type" value="Genomic_DNA"/>
</dbReference>
<gene>
    <name evidence="2" type="ORF">BGT96224_A20429</name>
    <name evidence="3" type="ORF">BGT96224V2_LOCUS4980</name>
</gene>
<evidence type="ECO:0000313" key="2">
    <source>
        <dbReference type="EMBL" id="EPQ63446.1"/>
    </source>
</evidence>